<feature type="transmembrane region" description="Helical" evidence="1">
    <location>
        <begin position="130"/>
        <end position="149"/>
    </location>
</feature>
<evidence type="ECO:0000313" key="3">
    <source>
        <dbReference type="Proteomes" id="UP000295146"/>
    </source>
</evidence>
<feature type="transmembrane region" description="Helical" evidence="1">
    <location>
        <begin position="77"/>
        <end position="99"/>
    </location>
</feature>
<comment type="caution">
    <text evidence="2">The sequence shown here is derived from an EMBL/GenBank/DDBJ whole genome shotgun (WGS) entry which is preliminary data.</text>
</comment>
<keyword evidence="1" id="KW-0472">Membrane</keyword>
<feature type="transmembrane region" description="Helical" evidence="1">
    <location>
        <begin position="44"/>
        <end position="65"/>
    </location>
</feature>
<organism evidence="2 3">
    <name type="scientific">Kribbella pratensis</name>
    <dbReference type="NCBI Taxonomy" id="2512112"/>
    <lineage>
        <taxon>Bacteria</taxon>
        <taxon>Bacillati</taxon>
        <taxon>Actinomycetota</taxon>
        <taxon>Actinomycetes</taxon>
        <taxon>Propionibacteriales</taxon>
        <taxon>Kribbellaceae</taxon>
        <taxon>Kribbella</taxon>
    </lineage>
</organism>
<feature type="transmembrane region" description="Helical" evidence="1">
    <location>
        <begin position="21"/>
        <end position="38"/>
    </location>
</feature>
<feature type="transmembrane region" description="Helical" evidence="1">
    <location>
        <begin position="161"/>
        <end position="180"/>
    </location>
</feature>
<reference evidence="2 3" key="1">
    <citation type="submission" date="2019-03" db="EMBL/GenBank/DDBJ databases">
        <title>Genomic Encyclopedia of Type Strains, Phase III (KMG-III): the genomes of soil and plant-associated and newly described type strains.</title>
        <authorList>
            <person name="Whitman W."/>
        </authorList>
    </citation>
    <scope>NUCLEOTIDE SEQUENCE [LARGE SCALE GENOMIC DNA]</scope>
    <source>
        <strain evidence="2 3">VKM Ac-2573</strain>
    </source>
</reference>
<protein>
    <submittedName>
        <fullName evidence="2">Uncharacterized membrane protein HdeD (DUF308 family)</fullName>
    </submittedName>
</protein>
<feature type="transmembrane region" description="Helical" evidence="1">
    <location>
        <begin position="105"/>
        <end position="123"/>
    </location>
</feature>
<dbReference type="Proteomes" id="UP000295146">
    <property type="component" value="Unassembled WGS sequence"/>
</dbReference>
<keyword evidence="1" id="KW-0812">Transmembrane</keyword>
<dbReference type="OrthoDB" id="960912at2"/>
<accession>A0A4R8CP16</accession>
<keyword evidence="1" id="KW-1133">Transmembrane helix</keyword>
<proteinExistence type="predicted"/>
<evidence type="ECO:0000313" key="2">
    <source>
        <dbReference type="EMBL" id="TDW77889.1"/>
    </source>
</evidence>
<gene>
    <name evidence="2" type="ORF">EV653_3065</name>
</gene>
<dbReference type="AlphaFoldDB" id="A0A4R8CP16"/>
<dbReference type="RefSeq" id="WP_134103216.1">
    <property type="nucleotide sequence ID" value="NZ_SODP01000001.1"/>
</dbReference>
<keyword evidence="3" id="KW-1185">Reference proteome</keyword>
<name>A0A4R8CP16_9ACTN</name>
<evidence type="ECO:0000256" key="1">
    <source>
        <dbReference type="SAM" id="Phobius"/>
    </source>
</evidence>
<dbReference type="EMBL" id="SODP01000001">
    <property type="protein sequence ID" value="TDW77889.1"/>
    <property type="molecule type" value="Genomic_DNA"/>
</dbReference>
<sequence>MSTVESPIATAGVAGALRRLYFVRFAFAIVWAILLFTTKADLGALGVTLVVIYPLFDLAAAVVDARSSHPHGSARGLYVNMAISAIATIGLAIAAASGVPAVLRVWGAWAIVAGLIQLIVALGRRGMGGQWPMILSGGLSVLAGASFVAGASADNPKLTNIAGYAVLGGIFFLVSALRLGRAAKGN</sequence>